<dbReference type="InterPro" id="IPR000594">
    <property type="entry name" value="ThiF_NAD_FAD-bd"/>
</dbReference>
<gene>
    <name evidence="2" type="ORF">HMPREF9244_00425</name>
</gene>
<dbReference type="GO" id="GO:0004792">
    <property type="term" value="F:thiosulfate-cyanide sulfurtransferase activity"/>
    <property type="evidence" value="ECO:0007669"/>
    <property type="project" value="TreeGrafter"/>
</dbReference>
<dbReference type="AlphaFoldDB" id="U1SL69"/>
<dbReference type="Pfam" id="PF00899">
    <property type="entry name" value="ThiF"/>
    <property type="match status" value="1"/>
</dbReference>
<name>U1SL69_9BIFI</name>
<dbReference type="PANTHER" id="PTHR10953">
    <property type="entry name" value="UBIQUITIN-ACTIVATING ENZYME E1"/>
    <property type="match status" value="1"/>
</dbReference>
<dbReference type="Proteomes" id="UP000016519">
    <property type="component" value="Unassembled WGS sequence"/>
</dbReference>
<dbReference type="SUPFAM" id="SSF69572">
    <property type="entry name" value="Activating enzymes of the ubiquitin-like proteins"/>
    <property type="match status" value="1"/>
</dbReference>
<reference evidence="2 3" key="1">
    <citation type="submission" date="2013-08" db="EMBL/GenBank/DDBJ databases">
        <authorList>
            <person name="Weinstock G."/>
            <person name="Sodergren E."/>
            <person name="Wylie T."/>
            <person name="Fulton L."/>
            <person name="Fulton R."/>
            <person name="Fronick C."/>
            <person name="O'Laughlin M."/>
            <person name="Godfrey J."/>
            <person name="Miner T."/>
            <person name="Herter B."/>
            <person name="Appelbaum E."/>
            <person name="Cordes M."/>
            <person name="Lek S."/>
            <person name="Wollam A."/>
            <person name="Pepin K.H."/>
            <person name="Palsikar V.B."/>
            <person name="Mitreva M."/>
            <person name="Wilson R.K."/>
        </authorList>
    </citation>
    <scope>NUCLEOTIDE SEQUENCE [LARGE SCALE GENOMIC DNA]</scope>
    <source>
        <strain evidence="2 3">F0580</strain>
    </source>
</reference>
<comment type="caution">
    <text evidence="2">The sequence shown here is derived from an EMBL/GenBank/DDBJ whole genome shotgun (WGS) entry which is preliminary data.</text>
</comment>
<dbReference type="PANTHER" id="PTHR10953:SF102">
    <property type="entry name" value="ADENYLYLTRANSFERASE AND SULFURTRANSFERASE MOCS3"/>
    <property type="match status" value="1"/>
</dbReference>
<sequence>MNNEGVGRFLQRIREGISLLMNYYQLTHIFQISKKIIMLKIKRTLQPYAYNGKIQFGFGNSTLIREIPDTPRNRSLILSTDLEKVATTAELDRFKNLGLVTDNPYNDSRYSRNINFFEWIDESSNISPASYQEKLLNSSVLIVGIGGIGGTIAESLTRLGVGKLILVDFDVVDESNLTRQSIYNIENIQHSKIEAARNYLHSIGETHIEVITQKISTKPDLEKIYTDNIFDLAICSADTPQDIDFWFDDLSAKYNIPFIAGSYASTVINYACIIPNITVDLHTFYAENKITDDHLIPDKVSTSVIAPITFMAAGLISYKVFAMLTGLNNTCNCIQIDVLTWDIHQYDISLSSKSKENE</sequence>
<dbReference type="GO" id="GO:0005737">
    <property type="term" value="C:cytoplasm"/>
    <property type="evidence" value="ECO:0007669"/>
    <property type="project" value="TreeGrafter"/>
</dbReference>
<dbReference type="EMBL" id="AWSI01000013">
    <property type="protein sequence ID" value="ERH31392.1"/>
    <property type="molecule type" value="Genomic_DNA"/>
</dbReference>
<dbReference type="InterPro" id="IPR035985">
    <property type="entry name" value="Ubiquitin-activating_enz"/>
</dbReference>
<proteinExistence type="predicted"/>
<evidence type="ECO:0000313" key="3">
    <source>
        <dbReference type="Proteomes" id="UP000016519"/>
    </source>
</evidence>
<accession>U1SL69</accession>
<dbReference type="InterPro" id="IPR045886">
    <property type="entry name" value="ThiF/MoeB/HesA"/>
</dbReference>
<protein>
    <submittedName>
        <fullName evidence="2">ThiF family protein</fullName>
    </submittedName>
</protein>
<evidence type="ECO:0000259" key="1">
    <source>
        <dbReference type="Pfam" id="PF00899"/>
    </source>
</evidence>
<dbReference type="HOGENOM" id="CLU_876755_0_0_11"/>
<dbReference type="Gene3D" id="3.40.50.720">
    <property type="entry name" value="NAD(P)-binding Rossmann-like Domain"/>
    <property type="match status" value="1"/>
</dbReference>
<dbReference type="GO" id="GO:0008641">
    <property type="term" value="F:ubiquitin-like modifier activating enzyme activity"/>
    <property type="evidence" value="ECO:0007669"/>
    <property type="project" value="InterPro"/>
</dbReference>
<keyword evidence="3" id="KW-1185">Reference proteome</keyword>
<dbReference type="GO" id="GO:0016779">
    <property type="term" value="F:nucleotidyltransferase activity"/>
    <property type="evidence" value="ECO:0007669"/>
    <property type="project" value="TreeGrafter"/>
</dbReference>
<feature type="domain" description="THIF-type NAD/FAD binding fold" evidence="1">
    <location>
        <begin position="110"/>
        <end position="349"/>
    </location>
</feature>
<evidence type="ECO:0000313" key="2">
    <source>
        <dbReference type="EMBL" id="ERH31392.1"/>
    </source>
</evidence>
<dbReference type="PATRIC" id="fig|1321816.3.peg.364"/>
<organism evidence="2 3">
    <name type="scientific">Alloscardovia omnicolens F0580</name>
    <dbReference type="NCBI Taxonomy" id="1321816"/>
    <lineage>
        <taxon>Bacteria</taxon>
        <taxon>Bacillati</taxon>
        <taxon>Actinomycetota</taxon>
        <taxon>Actinomycetes</taxon>
        <taxon>Bifidobacteriales</taxon>
        <taxon>Bifidobacteriaceae</taxon>
        <taxon>Alloscardovia</taxon>
    </lineage>
</organism>
<dbReference type="STRING" id="419015.HMPREF3214_01420"/>